<dbReference type="SUPFAM" id="SSF50985">
    <property type="entry name" value="RCC1/BLIP-II"/>
    <property type="match status" value="1"/>
</dbReference>
<dbReference type="InParanoid" id="D2VDB9"/>
<dbReference type="Proteomes" id="UP000006671">
    <property type="component" value="Unassembled WGS sequence"/>
</dbReference>
<sequence>MLKIYTHPTGYKQLPEGEPLVSLDPTTFKTFTIPHPDFERIKKVLINRDSCLKILSESGIVYIHDENRFKCSYLLDTKSSNENLIIDDISTFSEGSTLYLARDSESNHTFLYGSGTTTYDCFGDRKLRNLQDRNGTEKFTLLYTPQVDENGHRPQITHIASCHSFKIMVLDHREIRISGQNWVNSSKEMNWNESQFVCEKKIKNITCGSFQFMVIFEDDSVMFCGDNQTNQMPHHTHGRLHFTVDDDLKIMESFGGYDSSVVRFAHTPKTPESYKIYGETLIRFENLKEFLKNYPIFTVSNENDFTQIRYLKKFFVIEFQKGLFYFMSNDHTVGFTVDMSTEFHNMYSNHYEVVALSNTIVFYKTNSKECAIYPELHCCMRNKLLTDCDFDFI</sequence>
<dbReference type="EMBL" id="GG738864">
    <property type="protein sequence ID" value="EFC45117.1"/>
    <property type="molecule type" value="Genomic_DNA"/>
</dbReference>
<reference evidence="1 2" key="1">
    <citation type="journal article" date="2010" name="Cell">
        <title>The genome of Naegleria gruberi illuminates early eukaryotic versatility.</title>
        <authorList>
            <person name="Fritz-Laylin L.K."/>
            <person name="Prochnik S.E."/>
            <person name="Ginger M.L."/>
            <person name="Dacks J.B."/>
            <person name="Carpenter M.L."/>
            <person name="Field M.C."/>
            <person name="Kuo A."/>
            <person name="Paredez A."/>
            <person name="Chapman J."/>
            <person name="Pham J."/>
            <person name="Shu S."/>
            <person name="Neupane R."/>
            <person name="Cipriano M."/>
            <person name="Mancuso J."/>
            <person name="Tu H."/>
            <person name="Salamov A."/>
            <person name="Lindquist E."/>
            <person name="Shapiro H."/>
            <person name="Lucas S."/>
            <person name="Grigoriev I.V."/>
            <person name="Cande W.Z."/>
            <person name="Fulton C."/>
            <person name="Rokhsar D.S."/>
            <person name="Dawson S.C."/>
        </authorList>
    </citation>
    <scope>NUCLEOTIDE SEQUENCE [LARGE SCALE GENOMIC DNA]</scope>
    <source>
        <strain evidence="1 2">NEG-M</strain>
    </source>
</reference>
<gene>
    <name evidence="1" type="ORF">NAEGRDRAFT_66789</name>
</gene>
<dbReference type="RefSeq" id="XP_002677861.1">
    <property type="nucleotide sequence ID" value="XM_002677815.1"/>
</dbReference>
<proteinExistence type="predicted"/>
<dbReference type="VEuPathDB" id="AmoebaDB:NAEGRDRAFT_66789"/>
<dbReference type="InterPro" id="IPR009091">
    <property type="entry name" value="RCC1/BLIP-II"/>
</dbReference>
<keyword evidence="2" id="KW-1185">Reference proteome</keyword>
<dbReference type="AlphaFoldDB" id="D2VDB9"/>
<name>D2VDB9_NAEGR</name>
<dbReference type="KEGG" id="ngr:NAEGRDRAFT_66789"/>
<evidence type="ECO:0000313" key="1">
    <source>
        <dbReference type="EMBL" id="EFC45117.1"/>
    </source>
</evidence>
<dbReference type="GeneID" id="8850340"/>
<dbReference type="Gene3D" id="2.130.10.30">
    <property type="entry name" value="Regulator of chromosome condensation 1/beta-lactamase-inhibitor protein II"/>
    <property type="match status" value="1"/>
</dbReference>
<protein>
    <submittedName>
        <fullName evidence="1">Predicted protein</fullName>
    </submittedName>
</protein>
<organism evidence="2">
    <name type="scientific">Naegleria gruberi</name>
    <name type="common">Amoeba</name>
    <dbReference type="NCBI Taxonomy" id="5762"/>
    <lineage>
        <taxon>Eukaryota</taxon>
        <taxon>Discoba</taxon>
        <taxon>Heterolobosea</taxon>
        <taxon>Tetramitia</taxon>
        <taxon>Eutetramitia</taxon>
        <taxon>Vahlkampfiidae</taxon>
        <taxon>Naegleria</taxon>
    </lineage>
</organism>
<accession>D2VDB9</accession>
<evidence type="ECO:0000313" key="2">
    <source>
        <dbReference type="Proteomes" id="UP000006671"/>
    </source>
</evidence>